<dbReference type="Gene3D" id="3.50.50.60">
    <property type="entry name" value="FAD/NAD(P)-binding domain"/>
    <property type="match status" value="1"/>
</dbReference>
<dbReference type="SUPFAM" id="SSF51905">
    <property type="entry name" value="FAD/NAD(P)-binding domain"/>
    <property type="match status" value="1"/>
</dbReference>
<evidence type="ECO:0000256" key="1">
    <source>
        <dbReference type="ARBA" id="ARBA00007992"/>
    </source>
</evidence>
<keyword evidence="6" id="KW-0472">Membrane</keyword>
<proteinExistence type="inferred from homology"/>
<name>A0A6A6Q142_9PEZI</name>
<dbReference type="PANTHER" id="PTHR13789:SF314">
    <property type="entry name" value="FAD-BINDING DOMAIN-CONTAINING PROTEIN"/>
    <property type="match status" value="1"/>
</dbReference>
<dbReference type="GO" id="GO:0004497">
    <property type="term" value="F:monooxygenase activity"/>
    <property type="evidence" value="ECO:0007669"/>
    <property type="project" value="UniProtKB-KW"/>
</dbReference>
<sequence>MGNPEGSYNVGIVGAGIAGLAAAIALGRLDYKVTVYEKSKFSNETGAAILMAPQASRILRAWGLKLPDGAVGLGMSADAGGTLVEWLRAWNPRSVNGVPSAMDSFADSATRYGAPYVSYHRADLHAELRRLATAAGAEIILGVEVVDLDCQGGRITIHATETSQVETVEKDLIVVANGVKSAFASIIAGRHLPLIEGSHCMYRTLIPIERIRNDGDASKLFPDGRTNGQTLAIDNRTAAIAYPCRNGQIMNVAVQGSRAVEVFGDDWQTPASIDEVIGMLEGFDESWLALLRLSDDIKIYRHAIREPVTSYVNGKALMIGDAAHPMTPGELDPVCLCVSNVDVYSDAALAAGGATSLEDAAALEILLAGIPGQQGDDSLVERMRLWELLRLPRDNTIQILSNSQFTPRPASALSPDIRPFLKTQLPDQVLLGLVRNTREFLSYYDVFTAAKRALRWWEEKRTMGSSLKTLPIYALEEDKVVVHFGPY</sequence>
<dbReference type="InterPro" id="IPR050493">
    <property type="entry name" value="FAD-dep_Monooxygenase_BioMet"/>
</dbReference>
<keyword evidence="6" id="KW-1133">Transmembrane helix</keyword>
<evidence type="ECO:0000256" key="2">
    <source>
        <dbReference type="ARBA" id="ARBA00022630"/>
    </source>
</evidence>
<evidence type="ECO:0000256" key="4">
    <source>
        <dbReference type="ARBA" id="ARBA00023002"/>
    </source>
</evidence>
<dbReference type="SUPFAM" id="SSF54373">
    <property type="entry name" value="FAD-linked reductases, C-terminal domain"/>
    <property type="match status" value="1"/>
</dbReference>
<keyword evidence="3" id="KW-0274">FAD</keyword>
<dbReference type="AlphaFoldDB" id="A0A6A6Q142"/>
<dbReference type="RefSeq" id="XP_033592283.1">
    <property type="nucleotide sequence ID" value="XM_033736825.1"/>
</dbReference>
<dbReference type="Proteomes" id="UP000799767">
    <property type="component" value="Unassembled WGS sequence"/>
</dbReference>
<dbReference type="InterPro" id="IPR036188">
    <property type="entry name" value="FAD/NAD-bd_sf"/>
</dbReference>
<evidence type="ECO:0000256" key="3">
    <source>
        <dbReference type="ARBA" id="ARBA00022827"/>
    </source>
</evidence>
<keyword evidence="6" id="KW-0812">Transmembrane</keyword>
<keyword evidence="9" id="KW-1185">Reference proteome</keyword>
<keyword evidence="4" id="KW-0560">Oxidoreductase</keyword>
<dbReference type="OrthoDB" id="9993796at2759"/>
<reference evidence="8" key="1">
    <citation type="journal article" date="2020" name="Stud. Mycol.">
        <title>101 Dothideomycetes genomes: a test case for predicting lifestyles and emergence of pathogens.</title>
        <authorList>
            <person name="Haridas S."/>
            <person name="Albert R."/>
            <person name="Binder M."/>
            <person name="Bloem J."/>
            <person name="Labutti K."/>
            <person name="Salamov A."/>
            <person name="Andreopoulos B."/>
            <person name="Baker S."/>
            <person name="Barry K."/>
            <person name="Bills G."/>
            <person name="Bluhm B."/>
            <person name="Cannon C."/>
            <person name="Castanera R."/>
            <person name="Culley D."/>
            <person name="Daum C."/>
            <person name="Ezra D."/>
            <person name="Gonzalez J."/>
            <person name="Henrissat B."/>
            <person name="Kuo A."/>
            <person name="Liang C."/>
            <person name="Lipzen A."/>
            <person name="Lutzoni F."/>
            <person name="Magnuson J."/>
            <person name="Mondo S."/>
            <person name="Nolan M."/>
            <person name="Ohm R."/>
            <person name="Pangilinan J."/>
            <person name="Park H.-J."/>
            <person name="Ramirez L."/>
            <person name="Alfaro M."/>
            <person name="Sun H."/>
            <person name="Tritt A."/>
            <person name="Yoshinaga Y."/>
            <person name="Zwiers L.-H."/>
            <person name="Turgeon B."/>
            <person name="Goodwin S."/>
            <person name="Spatafora J."/>
            <person name="Crous P."/>
            <person name="Grigoriev I."/>
        </authorList>
    </citation>
    <scope>NUCLEOTIDE SEQUENCE</scope>
    <source>
        <strain evidence="8">CBS 113389</strain>
    </source>
</reference>
<evidence type="ECO:0000256" key="6">
    <source>
        <dbReference type="SAM" id="Phobius"/>
    </source>
</evidence>
<evidence type="ECO:0000256" key="5">
    <source>
        <dbReference type="ARBA" id="ARBA00023033"/>
    </source>
</evidence>
<dbReference type="PRINTS" id="PR00420">
    <property type="entry name" value="RNGMNOXGNASE"/>
</dbReference>
<accession>A0A6A6Q142</accession>
<gene>
    <name evidence="8" type="ORF">BDY17DRAFT_322536</name>
</gene>
<comment type="similarity">
    <text evidence="1">Belongs to the paxM FAD-dependent monooxygenase family.</text>
</comment>
<dbReference type="EMBL" id="MU001633">
    <property type="protein sequence ID" value="KAF2485714.1"/>
    <property type="molecule type" value="Genomic_DNA"/>
</dbReference>
<organism evidence="8 9">
    <name type="scientific">Neohortaea acidophila</name>
    <dbReference type="NCBI Taxonomy" id="245834"/>
    <lineage>
        <taxon>Eukaryota</taxon>
        <taxon>Fungi</taxon>
        <taxon>Dikarya</taxon>
        <taxon>Ascomycota</taxon>
        <taxon>Pezizomycotina</taxon>
        <taxon>Dothideomycetes</taxon>
        <taxon>Dothideomycetidae</taxon>
        <taxon>Mycosphaerellales</taxon>
        <taxon>Teratosphaeriaceae</taxon>
        <taxon>Neohortaea</taxon>
    </lineage>
</organism>
<dbReference type="GeneID" id="54477827"/>
<keyword evidence="2" id="KW-0285">Flavoprotein</keyword>
<dbReference type="PANTHER" id="PTHR13789">
    <property type="entry name" value="MONOOXYGENASE"/>
    <property type="match status" value="1"/>
</dbReference>
<dbReference type="GO" id="GO:0071949">
    <property type="term" value="F:FAD binding"/>
    <property type="evidence" value="ECO:0007669"/>
    <property type="project" value="InterPro"/>
</dbReference>
<evidence type="ECO:0000259" key="7">
    <source>
        <dbReference type="Pfam" id="PF01494"/>
    </source>
</evidence>
<feature type="domain" description="FAD-binding" evidence="7">
    <location>
        <begin position="8"/>
        <end position="328"/>
    </location>
</feature>
<evidence type="ECO:0000313" key="8">
    <source>
        <dbReference type="EMBL" id="KAF2485714.1"/>
    </source>
</evidence>
<dbReference type="InterPro" id="IPR002938">
    <property type="entry name" value="FAD-bd"/>
</dbReference>
<keyword evidence="5" id="KW-0503">Monooxygenase</keyword>
<feature type="transmembrane region" description="Helical" evidence="6">
    <location>
        <begin position="6"/>
        <end position="26"/>
    </location>
</feature>
<evidence type="ECO:0000313" key="9">
    <source>
        <dbReference type="Proteomes" id="UP000799767"/>
    </source>
</evidence>
<dbReference type="Pfam" id="PF01494">
    <property type="entry name" value="FAD_binding_3"/>
    <property type="match status" value="1"/>
</dbReference>
<protein>
    <recommendedName>
        <fullName evidence="7">FAD-binding domain-containing protein</fullName>
    </recommendedName>
</protein>